<feature type="transmembrane region" description="Helical" evidence="1">
    <location>
        <begin position="367"/>
        <end position="389"/>
    </location>
</feature>
<dbReference type="InterPro" id="IPR018710">
    <property type="entry name" value="DUF2232"/>
</dbReference>
<keyword evidence="1" id="KW-0812">Transmembrane</keyword>
<keyword evidence="3" id="KW-1185">Reference proteome</keyword>
<proteinExistence type="predicted"/>
<comment type="caution">
    <text evidence="2">The sequence shown here is derived from an EMBL/GenBank/DDBJ whole genome shotgun (WGS) entry which is preliminary data.</text>
</comment>
<organism evidence="2 3">
    <name type="scientific">Paenibacillus ginsengarvi</name>
    <dbReference type="NCBI Taxonomy" id="400777"/>
    <lineage>
        <taxon>Bacteria</taxon>
        <taxon>Bacillati</taxon>
        <taxon>Bacillota</taxon>
        <taxon>Bacilli</taxon>
        <taxon>Bacillales</taxon>
        <taxon>Paenibacillaceae</taxon>
        <taxon>Paenibacillus</taxon>
    </lineage>
</organism>
<feature type="transmembrane region" description="Helical" evidence="1">
    <location>
        <begin position="203"/>
        <end position="222"/>
    </location>
</feature>
<accession>A0A3B0CPD5</accession>
<keyword evidence="1" id="KW-1133">Transmembrane helix</keyword>
<name>A0A3B0CPD5_9BACL</name>
<feature type="transmembrane region" description="Helical" evidence="1">
    <location>
        <begin position="137"/>
        <end position="170"/>
    </location>
</feature>
<dbReference type="PANTHER" id="PTHR41324:SF1">
    <property type="entry name" value="DUF2232 DOMAIN-CONTAINING PROTEIN"/>
    <property type="match status" value="1"/>
</dbReference>
<feature type="transmembrane region" description="Helical" evidence="1">
    <location>
        <begin position="234"/>
        <end position="257"/>
    </location>
</feature>
<gene>
    <name evidence="2" type="ORF">D7M11_06605</name>
</gene>
<dbReference type="Pfam" id="PF09991">
    <property type="entry name" value="DUF2232"/>
    <property type="match status" value="1"/>
</dbReference>
<feature type="transmembrane region" description="Helical" evidence="1">
    <location>
        <begin position="296"/>
        <end position="315"/>
    </location>
</feature>
<protein>
    <submittedName>
        <fullName evidence="2">DUF2232 domain-containing protein</fullName>
    </submittedName>
</protein>
<feature type="transmembrane region" description="Helical" evidence="1">
    <location>
        <begin position="401"/>
        <end position="427"/>
    </location>
</feature>
<dbReference type="EMBL" id="RBAH01000003">
    <property type="protein sequence ID" value="RKN85989.1"/>
    <property type="molecule type" value="Genomic_DNA"/>
</dbReference>
<evidence type="ECO:0000313" key="2">
    <source>
        <dbReference type="EMBL" id="RKN85989.1"/>
    </source>
</evidence>
<reference evidence="2 3" key="1">
    <citation type="journal article" date="2007" name="Int. J. Syst. Evol. Microbiol.">
        <title>Paenibacillus ginsengarvi sp. nov., isolated from soil from ginseng cultivation.</title>
        <authorList>
            <person name="Yoon M.H."/>
            <person name="Ten L.N."/>
            <person name="Im W.T."/>
        </authorList>
    </citation>
    <scope>NUCLEOTIDE SEQUENCE [LARGE SCALE GENOMIC DNA]</scope>
    <source>
        <strain evidence="2 3">KCTC 13059</strain>
    </source>
</reference>
<keyword evidence="1" id="KW-0472">Membrane</keyword>
<dbReference type="AlphaFoldDB" id="A0A3B0CPD5"/>
<feature type="transmembrane region" description="Helical" evidence="1">
    <location>
        <begin position="336"/>
        <end position="355"/>
    </location>
</feature>
<dbReference type="PANTHER" id="PTHR41324">
    <property type="entry name" value="MEMBRANE PROTEIN-RELATED"/>
    <property type="match status" value="1"/>
</dbReference>
<sequence>MESTVMPGSKPIAIESPNTTYRSGAADAAETLEARQAKTRKQASQSENRRFMKKGPSQVLSFRCIYSPSPNPAPADLIWKIVFFAAVPRNGTVSGVYAIICIIAKNSCLAGSCEDRCRLNLISLRGDVLLNNRQALLWSLILVVLLLLMFTPLVMVAISLAMIPTVFLFVKLDTKRFVVYYVLSLLAVYVVTAIFGAGILGTVASIVSLSLLIPSIVMGIFYKKRSSARSVLTGGTIAFLTQLLVFLILLTTFGVHVTDEMRQFVRSSLDTMPGELKQMLPQNMIDLIIDMMIRLLPLYLIGISLYFSVITHWLARKALVRSGEMIPALRPAKEWMLPKSFVWYYLIALILGFIFTGTSDTMIDMILLNVMPILMVAFAVQALAFFFFLGDAKGWSRSVPVVIAVVLAPLMVLLPFLMQLLTLLGLFDVAFPIRARMKKS</sequence>
<evidence type="ECO:0000256" key="1">
    <source>
        <dbReference type="SAM" id="Phobius"/>
    </source>
</evidence>
<feature type="transmembrane region" description="Helical" evidence="1">
    <location>
        <begin position="177"/>
        <end position="197"/>
    </location>
</feature>
<evidence type="ECO:0000313" key="3">
    <source>
        <dbReference type="Proteomes" id="UP000282311"/>
    </source>
</evidence>
<dbReference type="Proteomes" id="UP000282311">
    <property type="component" value="Unassembled WGS sequence"/>
</dbReference>